<evidence type="ECO:0000313" key="9">
    <source>
        <dbReference type="Proteomes" id="UP001283361"/>
    </source>
</evidence>
<keyword evidence="4 6" id="KW-0472">Membrane</keyword>
<reference evidence="8" key="1">
    <citation type="journal article" date="2023" name="G3 (Bethesda)">
        <title>A reference genome for the long-term kleptoplast-retaining sea slug Elysia crispata morphotype clarki.</title>
        <authorList>
            <person name="Eastman K.E."/>
            <person name="Pendleton A.L."/>
            <person name="Shaikh M.A."/>
            <person name="Suttiyut T."/>
            <person name="Ogas R."/>
            <person name="Tomko P."/>
            <person name="Gavelis G."/>
            <person name="Widhalm J.R."/>
            <person name="Wisecaver J.H."/>
        </authorList>
    </citation>
    <scope>NUCLEOTIDE SEQUENCE</scope>
    <source>
        <strain evidence="8">ECLA1</strain>
    </source>
</reference>
<gene>
    <name evidence="8" type="ORF">RRG08_051125</name>
</gene>
<dbReference type="Pfam" id="PF00001">
    <property type="entry name" value="7tm_1"/>
    <property type="match status" value="1"/>
</dbReference>
<feature type="region of interest" description="Disordered" evidence="5">
    <location>
        <begin position="235"/>
        <end position="254"/>
    </location>
</feature>
<dbReference type="Proteomes" id="UP001283361">
    <property type="component" value="Unassembled WGS sequence"/>
</dbReference>
<dbReference type="SUPFAM" id="SSF81321">
    <property type="entry name" value="Family A G protein-coupled receptor-like"/>
    <property type="match status" value="1"/>
</dbReference>
<dbReference type="GO" id="GO:0004930">
    <property type="term" value="F:G protein-coupled receptor activity"/>
    <property type="evidence" value="ECO:0007669"/>
    <property type="project" value="InterPro"/>
</dbReference>
<feature type="transmembrane region" description="Helical" evidence="6">
    <location>
        <begin position="260"/>
        <end position="283"/>
    </location>
</feature>
<feature type="transmembrane region" description="Helical" evidence="6">
    <location>
        <begin position="303"/>
        <end position="325"/>
    </location>
</feature>
<dbReference type="InterPro" id="IPR052954">
    <property type="entry name" value="GPCR-Ligand_Int"/>
</dbReference>
<name>A0AAE1E076_9GAST</name>
<feature type="transmembrane region" description="Helical" evidence="6">
    <location>
        <begin position="109"/>
        <end position="133"/>
    </location>
</feature>
<dbReference type="PANTHER" id="PTHR46641:SF18">
    <property type="entry name" value="G-PROTEIN COUPLED RECEPTORS FAMILY 1 PROFILE DOMAIN-CONTAINING PROTEIN"/>
    <property type="match status" value="1"/>
</dbReference>
<dbReference type="AlphaFoldDB" id="A0AAE1E076"/>
<dbReference type="SMART" id="SM01381">
    <property type="entry name" value="7TM_GPCR_Srsx"/>
    <property type="match status" value="1"/>
</dbReference>
<dbReference type="PANTHER" id="PTHR46641">
    <property type="entry name" value="FMRFAMIDE RECEPTOR-RELATED"/>
    <property type="match status" value="1"/>
</dbReference>
<protein>
    <recommendedName>
        <fullName evidence="7">G-protein coupled receptors family 1 profile domain-containing protein</fullName>
    </recommendedName>
</protein>
<evidence type="ECO:0000256" key="6">
    <source>
        <dbReference type="SAM" id="Phobius"/>
    </source>
</evidence>
<keyword evidence="2 6" id="KW-0812">Transmembrane</keyword>
<feature type="transmembrane region" description="Helical" evidence="6">
    <location>
        <begin position="206"/>
        <end position="226"/>
    </location>
</feature>
<dbReference type="InterPro" id="IPR000276">
    <property type="entry name" value="GPCR_Rhodpsn"/>
</dbReference>
<keyword evidence="3 6" id="KW-1133">Transmembrane helix</keyword>
<feature type="domain" description="G-protein coupled receptors family 1 profile" evidence="7">
    <location>
        <begin position="46"/>
        <end position="323"/>
    </location>
</feature>
<evidence type="ECO:0000256" key="3">
    <source>
        <dbReference type="ARBA" id="ARBA00022989"/>
    </source>
</evidence>
<evidence type="ECO:0000256" key="4">
    <source>
        <dbReference type="ARBA" id="ARBA00023136"/>
    </source>
</evidence>
<sequence>MRYMNNSAISYPSQPQAVISDSALANLGVLFKLVLNPTLGTLGTCANSINIVVFYKMGLSDGVTQNFFLLAVSDGCIAFGSLISSAAYLLQTTVYLGLGGPEYQVQVVYWATLLVGPFLQNTSLVTTVVIAVVRCCCVAMPLKVKFLITAQRQLAAILVFSSGSIAVLIYFFSPGRIVLVHNPLTNGSLAMLGDLRWHEYTVFSNIFFYIGFIIVIICVVILTFSLKRSSSFREKSTSGSATRNSAADTQGKDGRRETRIVKTVVSVAVVFILCYLPSMAFTVTGSLVRGFSAGGAYRNANMLVLMLTETSLLVNASVNVFIYYFNNSRYRSILNTMWDKDTK</sequence>
<accession>A0AAE1E076</accession>
<comment type="subcellular location">
    <subcellularLocation>
        <location evidence="1">Membrane</location>
    </subcellularLocation>
</comment>
<feature type="transmembrane region" description="Helical" evidence="6">
    <location>
        <begin position="34"/>
        <end position="55"/>
    </location>
</feature>
<evidence type="ECO:0000256" key="1">
    <source>
        <dbReference type="ARBA" id="ARBA00004370"/>
    </source>
</evidence>
<dbReference type="EMBL" id="JAWDGP010001802">
    <property type="protein sequence ID" value="KAK3788053.1"/>
    <property type="molecule type" value="Genomic_DNA"/>
</dbReference>
<comment type="caution">
    <text evidence="8">The sequence shown here is derived from an EMBL/GenBank/DDBJ whole genome shotgun (WGS) entry which is preliminary data.</text>
</comment>
<keyword evidence="9" id="KW-1185">Reference proteome</keyword>
<dbReference type="Gene3D" id="1.20.1070.10">
    <property type="entry name" value="Rhodopsin 7-helix transmembrane proteins"/>
    <property type="match status" value="1"/>
</dbReference>
<evidence type="ECO:0000256" key="5">
    <source>
        <dbReference type="SAM" id="MobiDB-lite"/>
    </source>
</evidence>
<feature type="compositionally biased region" description="Polar residues" evidence="5">
    <location>
        <begin position="237"/>
        <end position="248"/>
    </location>
</feature>
<feature type="transmembrane region" description="Helical" evidence="6">
    <location>
        <begin position="67"/>
        <end position="89"/>
    </location>
</feature>
<dbReference type="GO" id="GO:0016020">
    <property type="term" value="C:membrane"/>
    <property type="evidence" value="ECO:0007669"/>
    <property type="project" value="UniProtKB-SubCell"/>
</dbReference>
<organism evidence="8 9">
    <name type="scientific">Elysia crispata</name>
    <name type="common">lettuce slug</name>
    <dbReference type="NCBI Taxonomy" id="231223"/>
    <lineage>
        <taxon>Eukaryota</taxon>
        <taxon>Metazoa</taxon>
        <taxon>Spiralia</taxon>
        <taxon>Lophotrochozoa</taxon>
        <taxon>Mollusca</taxon>
        <taxon>Gastropoda</taxon>
        <taxon>Heterobranchia</taxon>
        <taxon>Euthyneura</taxon>
        <taxon>Panpulmonata</taxon>
        <taxon>Sacoglossa</taxon>
        <taxon>Placobranchoidea</taxon>
        <taxon>Plakobranchidae</taxon>
        <taxon>Elysia</taxon>
    </lineage>
</organism>
<evidence type="ECO:0000256" key="2">
    <source>
        <dbReference type="ARBA" id="ARBA00022692"/>
    </source>
</evidence>
<proteinExistence type="predicted"/>
<evidence type="ECO:0000259" key="7">
    <source>
        <dbReference type="PROSITE" id="PS50262"/>
    </source>
</evidence>
<evidence type="ECO:0000313" key="8">
    <source>
        <dbReference type="EMBL" id="KAK3788053.1"/>
    </source>
</evidence>
<dbReference type="PROSITE" id="PS50262">
    <property type="entry name" value="G_PROTEIN_RECEP_F1_2"/>
    <property type="match status" value="1"/>
</dbReference>
<dbReference type="InterPro" id="IPR017452">
    <property type="entry name" value="GPCR_Rhodpsn_7TM"/>
</dbReference>
<feature type="transmembrane region" description="Helical" evidence="6">
    <location>
        <begin position="154"/>
        <end position="173"/>
    </location>
</feature>